<feature type="compositionally biased region" description="Low complexity" evidence="1">
    <location>
        <begin position="423"/>
        <end position="443"/>
    </location>
</feature>
<proteinExistence type="predicted"/>
<evidence type="ECO:0000256" key="2">
    <source>
        <dbReference type="SAM" id="Phobius"/>
    </source>
</evidence>
<gene>
    <name evidence="4" type="ORF">Cch02nite_40760</name>
</gene>
<name>A0A8J3JT72_9ACTN</name>
<feature type="region of interest" description="Disordered" evidence="1">
    <location>
        <begin position="423"/>
        <end position="472"/>
    </location>
</feature>
<keyword evidence="2" id="KW-0472">Membrane</keyword>
<evidence type="ECO:0000313" key="5">
    <source>
        <dbReference type="Proteomes" id="UP000619293"/>
    </source>
</evidence>
<evidence type="ECO:0000256" key="1">
    <source>
        <dbReference type="SAM" id="MobiDB-lite"/>
    </source>
</evidence>
<keyword evidence="2" id="KW-0812">Transmembrane</keyword>
<accession>A0A8J3JT72</accession>
<dbReference type="Proteomes" id="UP000619293">
    <property type="component" value="Unassembled WGS sequence"/>
</dbReference>
<reference evidence="4 5" key="1">
    <citation type="submission" date="2021-01" db="EMBL/GenBank/DDBJ databases">
        <title>Whole genome shotgun sequence of Catellatospora chokoriensis NBRC 107358.</title>
        <authorList>
            <person name="Komaki H."/>
            <person name="Tamura T."/>
        </authorList>
    </citation>
    <scope>NUCLEOTIDE SEQUENCE [LARGE SCALE GENOMIC DNA]</scope>
    <source>
        <strain evidence="4 5">NBRC 107358</strain>
    </source>
</reference>
<keyword evidence="3" id="KW-0732">Signal</keyword>
<dbReference type="AlphaFoldDB" id="A0A8J3JT72"/>
<sequence>MRRHFAAASTVALVALSSLTILSTPATAGVCDRPAGYAARAGADLLKVGVLNLGPLGLKLPTVADLTIASANAGMSATSRVTSSAAARYADAKLLGLQLPTGPLDGRVYQQAPPTNTAGVKNRALSVDLGLVKAGTGDLTAHARWAAGMACGKTDGPAGEADAALVDAAILPGARGALVKATHNASGEARTATVRMEDRTIASGALAEIGLSDLELLGGAIDVEVLEPPRLTVLATGRAATSVVDYNAPVLKITGPGLGTKTISGVHREIEFAVPAPSAGGLLGALDLGSVQQRAKAEGLPLLAANPLGGLLDGLPLGSLTQTVKGLGGSGGGGTGLPALPELGGLPDLGGLLGGSGGNLLGLCELAVVKISIGELEKRVTDRGVTAQAASIRIQVLALSRPNSKPATVLDLGVGLLNASATAPAKAAPSTSPTARPSASPSTGGPGNGGGGATPSPASGTDDDDDGCGGPGCSLPRTGTSIALIAGTGTLLFVAGRFLLLLTRRRASGGPEDLLG</sequence>
<keyword evidence="2" id="KW-1133">Transmembrane helix</keyword>
<dbReference type="RefSeq" id="WP_191840139.1">
    <property type="nucleotide sequence ID" value="NZ_BAAALB010000002.1"/>
</dbReference>
<evidence type="ECO:0000313" key="4">
    <source>
        <dbReference type="EMBL" id="GIF90632.1"/>
    </source>
</evidence>
<evidence type="ECO:0000256" key="3">
    <source>
        <dbReference type="SAM" id="SignalP"/>
    </source>
</evidence>
<dbReference type="EMBL" id="BONG01000024">
    <property type="protein sequence ID" value="GIF90632.1"/>
    <property type="molecule type" value="Genomic_DNA"/>
</dbReference>
<comment type="caution">
    <text evidence="4">The sequence shown here is derived from an EMBL/GenBank/DDBJ whole genome shotgun (WGS) entry which is preliminary data.</text>
</comment>
<feature type="chain" id="PRO_5035166730" description="LPXTG-motif cell wall anchor domain-containing protein" evidence="3">
    <location>
        <begin position="29"/>
        <end position="516"/>
    </location>
</feature>
<keyword evidence="5" id="KW-1185">Reference proteome</keyword>
<feature type="transmembrane region" description="Helical" evidence="2">
    <location>
        <begin position="482"/>
        <end position="502"/>
    </location>
</feature>
<feature type="compositionally biased region" description="Gly residues" evidence="1">
    <location>
        <begin position="444"/>
        <end position="453"/>
    </location>
</feature>
<feature type="signal peptide" evidence="3">
    <location>
        <begin position="1"/>
        <end position="28"/>
    </location>
</feature>
<organism evidence="4 5">
    <name type="scientific">Catellatospora chokoriensis</name>
    <dbReference type="NCBI Taxonomy" id="310353"/>
    <lineage>
        <taxon>Bacteria</taxon>
        <taxon>Bacillati</taxon>
        <taxon>Actinomycetota</taxon>
        <taxon>Actinomycetes</taxon>
        <taxon>Micromonosporales</taxon>
        <taxon>Micromonosporaceae</taxon>
        <taxon>Catellatospora</taxon>
    </lineage>
</organism>
<protein>
    <recommendedName>
        <fullName evidence="6">LPXTG-motif cell wall anchor domain-containing protein</fullName>
    </recommendedName>
</protein>
<evidence type="ECO:0008006" key="6">
    <source>
        <dbReference type="Google" id="ProtNLM"/>
    </source>
</evidence>